<keyword evidence="10 11" id="KW-0807">Transducer</keyword>
<dbReference type="Proteomes" id="UP000695022">
    <property type="component" value="Unplaced"/>
</dbReference>
<dbReference type="Gene3D" id="1.20.1070.10">
    <property type="entry name" value="Rhodopsin 7-helix transmembrane proteins"/>
    <property type="match status" value="1"/>
</dbReference>
<feature type="domain" description="G-protein coupled receptors family 1 profile" evidence="13">
    <location>
        <begin position="101"/>
        <end position="359"/>
    </location>
</feature>
<feature type="transmembrane region" description="Helical" evidence="12">
    <location>
        <begin position="159"/>
        <end position="180"/>
    </location>
</feature>
<reference evidence="15" key="1">
    <citation type="submission" date="2025-08" db="UniProtKB">
        <authorList>
            <consortium name="RefSeq"/>
        </authorList>
    </citation>
    <scope>IDENTIFICATION</scope>
</reference>
<comment type="similarity">
    <text evidence="11">Belongs to the G-protein coupled receptor 1 family.</text>
</comment>
<keyword evidence="5 11" id="KW-0297">G-protein coupled receptor</keyword>
<dbReference type="InterPro" id="IPR017452">
    <property type="entry name" value="GPCR_Rhodpsn_7TM"/>
</dbReference>
<proteinExistence type="inferred from homology"/>
<evidence type="ECO:0000313" key="14">
    <source>
        <dbReference type="Proteomes" id="UP000695022"/>
    </source>
</evidence>
<dbReference type="InterPro" id="IPR000276">
    <property type="entry name" value="GPCR_Rhodpsn"/>
</dbReference>
<keyword evidence="9" id="KW-0325">Glycoprotein</keyword>
<evidence type="ECO:0000256" key="6">
    <source>
        <dbReference type="ARBA" id="ARBA00023136"/>
    </source>
</evidence>
<keyword evidence="4 12" id="KW-1133">Transmembrane helix</keyword>
<evidence type="ECO:0000256" key="5">
    <source>
        <dbReference type="ARBA" id="ARBA00023040"/>
    </source>
</evidence>
<evidence type="ECO:0000256" key="9">
    <source>
        <dbReference type="ARBA" id="ARBA00023180"/>
    </source>
</evidence>
<accession>A0ABM1F8I8</accession>
<dbReference type="InterPro" id="IPR000405">
    <property type="entry name" value="Galanin_rcpt"/>
</dbReference>
<keyword evidence="14" id="KW-1185">Reference proteome</keyword>
<dbReference type="PANTHER" id="PTHR45695">
    <property type="entry name" value="LEUCOKININ RECEPTOR-RELATED"/>
    <property type="match status" value="1"/>
</dbReference>
<dbReference type="PANTHER" id="PTHR45695:SF23">
    <property type="entry name" value="GALANIN-LIKE G-PROTEIN COUPLED RECEPTOR NPR-9"/>
    <property type="match status" value="1"/>
</dbReference>
<protein>
    <submittedName>
        <fullName evidence="15">Galanin receptor type 1-like isoform X1</fullName>
    </submittedName>
</protein>
<evidence type="ECO:0000256" key="4">
    <source>
        <dbReference type="ARBA" id="ARBA00022989"/>
    </source>
</evidence>
<gene>
    <name evidence="15" type="primary">LOC106820733</name>
</gene>
<keyword evidence="7" id="KW-1015">Disulfide bond</keyword>
<evidence type="ECO:0000259" key="13">
    <source>
        <dbReference type="PROSITE" id="PS50262"/>
    </source>
</evidence>
<feature type="transmembrane region" description="Helical" evidence="12">
    <location>
        <begin position="300"/>
        <end position="319"/>
    </location>
</feature>
<evidence type="ECO:0000313" key="15">
    <source>
        <dbReference type="RefSeq" id="XP_014680759.1"/>
    </source>
</evidence>
<evidence type="ECO:0000256" key="1">
    <source>
        <dbReference type="ARBA" id="ARBA00004651"/>
    </source>
</evidence>
<dbReference type="Pfam" id="PF00001">
    <property type="entry name" value="7tm_1"/>
    <property type="match status" value="1"/>
</dbReference>
<keyword evidence="8 11" id="KW-0675">Receptor</keyword>
<keyword evidence="6 12" id="KW-0472">Membrane</keyword>
<evidence type="ECO:0000256" key="10">
    <source>
        <dbReference type="ARBA" id="ARBA00023224"/>
    </source>
</evidence>
<evidence type="ECO:0000256" key="3">
    <source>
        <dbReference type="ARBA" id="ARBA00022692"/>
    </source>
</evidence>
<evidence type="ECO:0000256" key="11">
    <source>
        <dbReference type="RuleBase" id="RU000688"/>
    </source>
</evidence>
<evidence type="ECO:0000256" key="12">
    <source>
        <dbReference type="SAM" id="Phobius"/>
    </source>
</evidence>
<feature type="transmembrane region" description="Helical" evidence="12">
    <location>
        <begin position="82"/>
        <end position="110"/>
    </location>
</feature>
<sequence length="391" mass="43934">MIAGGCRTLTGVIRRRRQQGKGIENRPLMDSHMAVKAVAMDDEDICLDCTVVCLNCSITGPQDVDYDYINYSSYAGDGQDRIITITLPLVFSLIFLVGLASNGLVLYVVLCSRSMRTITSLYLVNLAVADLILLVFCVPFITINYLLPYWPFGQIVCKVWTYLTTVAVSASVMTLIAMAVDRYYAVVQPVRSLIFRTVQRTVVILTVIWMTSFIGLAPVLFIMRVAIYFDRGEWQEYCVEHWQLPSHRTGFTVVLFIAFYVAPLIVITSTYVLMARSLCRTVSPIVVAASAGRMLTSRTMTARTLLVIVAVFAVCWLPAHCVQLSHDAGTWRYTEATFAIKALAHTLSYCNSALNPFIYAFMTKSFRESAREVFSRRKHTDSKVFVITEQD</sequence>
<keyword evidence="2" id="KW-1003">Cell membrane</keyword>
<evidence type="ECO:0000256" key="2">
    <source>
        <dbReference type="ARBA" id="ARBA00022475"/>
    </source>
</evidence>
<feature type="transmembrane region" description="Helical" evidence="12">
    <location>
        <begin position="122"/>
        <end position="147"/>
    </location>
</feature>
<dbReference type="PROSITE" id="PS00237">
    <property type="entry name" value="G_PROTEIN_RECEP_F1_1"/>
    <property type="match status" value="1"/>
</dbReference>
<comment type="subcellular location">
    <subcellularLocation>
        <location evidence="1">Cell membrane</location>
        <topology evidence="1">Multi-pass membrane protein</topology>
    </subcellularLocation>
</comment>
<dbReference type="SUPFAM" id="SSF81321">
    <property type="entry name" value="Family A G protein-coupled receptor-like"/>
    <property type="match status" value="1"/>
</dbReference>
<dbReference type="PROSITE" id="PS50262">
    <property type="entry name" value="G_PROTEIN_RECEP_F1_2"/>
    <property type="match status" value="1"/>
</dbReference>
<name>A0ABM1F8I8_PRICU</name>
<dbReference type="GeneID" id="106820733"/>
<evidence type="ECO:0000256" key="8">
    <source>
        <dbReference type="ARBA" id="ARBA00023170"/>
    </source>
</evidence>
<evidence type="ECO:0000256" key="7">
    <source>
        <dbReference type="ARBA" id="ARBA00023157"/>
    </source>
</evidence>
<dbReference type="PRINTS" id="PR00663">
    <property type="entry name" value="GALANINR"/>
</dbReference>
<organism evidence="14 15">
    <name type="scientific">Priapulus caudatus</name>
    <name type="common">Priapulid worm</name>
    <dbReference type="NCBI Taxonomy" id="37621"/>
    <lineage>
        <taxon>Eukaryota</taxon>
        <taxon>Metazoa</taxon>
        <taxon>Ecdysozoa</taxon>
        <taxon>Scalidophora</taxon>
        <taxon>Priapulida</taxon>
        <taxon>Priapulimorpha</taxon>
        <taxon>Priapulimorphida</taxon>
        <taxon>Priapulidae</taxon>
        <taxon>Priapulus</taxon>
    </lineage>
</organism>
<feature type="transmembrane region" description="Helical" evidence="12">
    <location>
        <begin position="201"/>
        <end position="229"/>
    </location>
</feature>
<keyword evidence="3 11" id="KW-0812">Transmembrane</keyword>
<dbReference type="RefSeq" id="XP_014680759.1">
    <property type="nucleotide sequence ID" value="XM_014825273.1"/>
</dbReference>
<dbReference type="SMART" id="SM01381">
    <property type="entry name" value="7TM_GPCR_Srsx"/>
    <property type="match status" value="1"/>
</dbReference>
<feature type="transmembrane region" description="Helical" evidence="12">
    <location>
        <begin position="249"/>
        <end position="273"/>
    </location>
</feature>
<dbReference type="PRINTS" id="PR00237">
    <property type="entry name" value="GPCRRHODOPSN"/>
</dbReference>